<reference evidence="2" key="1">
    <citation type="submission" date="2022-12" db="EMBL/GenBank/DDBJ databases">
        <title>Species Delineation and Comparative Genomics within the Campylobacter ureolyticus Complex.</title>
        <authorList>
            <person name="Maki J."/>
            <person name="Howard M."/>
            <person name="Connelly S."/>
            <person name="Hardy D.J."/>
            <person name="Cameron A."/>
        </authorList>
    </citation>
    <scope>NUCLEOTIDE SEQUENCE</scope>
    <source>
        <strain evidence="2">URMC_786</strain>
    </source>
</reference>
<feature type="compositionally biased region" description="Basic and acidic residues" evidence="1">
    <location>
        <begin position="54"/>
        <end position="63"/>
    </location>
</feature>
<dbReference type="RefSeq" id="WP_269480678.1">
    <property type="nucleotide sequence ID" value="NZ_JAPXGH010000011.1"/>
</dbReference>
<dbReference type="EMBL" id="JAPXGP010000008">
    <property type="protein sequence ID" value="MCZ6162446.1"/>
    <property type="molecule type" value="Genomic_DNA"/>
</dbReference>
<sequence>MKDDTKINGFPKGMNAYFKYGIDANKIGIQHTVLVLDYETEEPAEIPLQIEVKAPPEDEKPYTEPKITPEGLELIPENLIPKEDETKPNTGELNEH</sequence>
<organism evidence="2 3">
    <name type="scientific">Campylobacter ureolyticus</name>
    <dbReference type="NCBI Taxonomy" id="827"/>
    <lineage>
        <taxon>Bacteria</taxon>
        <taxon>Pseudomonadati</taxon>
        <taxon>Campylobacterota</taxon>
        <taxon>Epsilonproteobacteria</taxon>
        <taxon>Campylobacterales</taxon>
        <taxon>Campylobacteraceae</taxon>
        <taxon>Campylobacter</taxon>
    </lineage>
</organism>
<accession>A0A9Q4PXB2</accession>
<dbReference type="AlphaFoldDB" id="A0A9Q4PXB2"/>
<name>A0A9Q4PXB2_9BACT</name>
<feature type="region of interest" description="Disordered" evidence="1">
    <location>
        <begin position="54"/>
        <end position="96"/>
    </location>
</feature>
<proteinExistence type="predicted"/>
<feature type="compositionally biased region" description="Basic and acidic residues" evidence="1">
    <location>
        <begin position="80"/>
        <end position="96"/>
    </location>
</feature>
<gene>
    <name evidence="2" type="ORF">O6B92_08915</name>
</gene>
<evidence type="ECO:0000256" key="1">
    <source>
        <dbReference type="SAM" id="MobiDB-lite"/>
    </source>
</evidence>
<protein>
    <submittedName>
        <fullName evidence="2">Uncharacterized protein</fullName>
    </submittedName>
</protein>
<evidence type="ECO:0000313" key="3">
    <source>
        <dbReference type="Proteomes" id="UP001075461"/>
    </source>
</evidence>
<evidence type="ECO:0000313" key="2">
    <source>
        <dbReference type="EMBL" id="MCZ6162446.1"/>
    </source>
</evidence>
<dbReference type="Proteomes" id="UP001075461">
    <property type="component" value="Unassembled WGS sequence"/>
</dbReference>
<comment type="caution">
    <text evidence="2">The sequence shown here is derived from an EMBL/GenBank/DDBJ whole genome shotgun (WGS) entry which is preliminary data.</text>
</comment>